<protein>
    <submittedName>
        <fullName evidence="1">Uncharacterized protein</fullName>
    </submittedName>
</protein>
<dbReference type="Proteomes" id="UP000824469">
    <property type="component" value="Unassembled WGS sequence"/>
</dbReference>
<evidence type="ECO:0000313" key="2">
    <source>
        <dbReference type="Proteomes" id="UP000824469"/>
    </source>
</evidence>
<comment type="caution">
    <text evidence="1">The sequence shown here is derived from an EMBL/GenBank/DDBJ whole genome shotgun (WGS) entry which is preliminary data.</text>
</comment>
<organism evidence="1 2">
    <name type="scientific">Taxus chinensis</name>
    <name type="common">Chinese yew</name>
    <name type="synonym">Taxus wallichiana var. chinensis</name>
    <dbReference type="NCBI Taxonomy" id="29808"/>
    <lineage>
        <taxon>Eukaryota</taxon>
        <taxon>Viridiplantae</taxon>
        <taxon>Streptophyta</taxon>
        <taxon>Embryophyta</taxon>
        <taxon>Tracheophyta</taxon>
        <taxon>Spermatophyta</taxon>
        <taxon>Pinopsida</taxon>
        <taxon>Pinidae</taxon>
        <taxon>Conifers II</taxon>
        <taxon>Cupressales</taxon>
        <taxon>Taxaceae</taxon>
        <taxon>Taxus</taxon>
    </lineage>
</organism>
<keyword evidence="2" id="KW-1185">Reference proteome</keyword>
<gene>
    <name evidence="1" type="ORF">KI387_005931</name>
</gene>
<proteinExistence type="predicted"/>
<sequence length="77" mass="7712">MALFDGDVGGSAGWNNQSPLLSKTNILIATVISPTFTTVKGGVLKNGIGSSAGSPLKGNSSDVDVLVSPLLSQILPS</sequence>
<accession>A0AA38GP14</accession>
<reference evidence="1 2" key="1">
    <citation type="journal article" date="2021" name="Nat. Plants">
        <title>The Taxus genome provides insights into paclitaxel biosynthesis.</title>
        <authorList>
            <person name="Xiong X."/>
            <person name="Gou J."/>
            <person name="Liao Q."/>
            <person name="Li Y."/>
            <person name="Zhou Q."/>
            <person name="Bi G."/>
            <person name="Li C."/>
            <person name="Du R."/>
            <person name="Wang X."/>
            <person name="Sun T."/>
            <person name="Guo L."/>
            <person name="Liang H."/>
            <person name="Lu P."/>
            <person name="Wu Y."/>
            <person name="Zhang Z."/>
            <person name="Ro D.K."/>
            <person name="Shang Y."/>
            <person name="Huang S."/>
            <person name="Yan J."/>
        </authorList>
    </citation>
    <scope>NUCLEOTIDE SEQUENCE [LARGE SCALE GENOMIC DNA]</scope>
    <source>
        <strain evidence="1">Ta-2019</strain>
    </source>
</reference>
<name>A0AA38GP14_TAXCH</name>
<feature type="non-terminal residue" evidence="1">
    <location>
        <position position="77"/>
    </location>
</feature>
<evidence type="ECO:0000313" key="1">
    <source>
        <dbReference type="EMBL" id="KAH9325753.1"/>
    </source>
</evidence>
<dbReference type="AlphaFoldDB" id="A0AA38GP14"/>
<dbReference type="EMBL" id="JAHRHJ020000002">
    <property type="protein sequence ID" value="KAH9325753.1"/>
    <property type="molecule type" value="Genomic_DNA"/>
</dbReference>